<comment type="similarity">
    <text evidence="1">Belongs to the intradiol ring-cleavage dioxygenase family.</text>
</comment>
<name>A0A4Z1C7B8_9ACTN</name>
<dbReference type="NCBIfam" id="TIGR02422">
    <property type="entry name" value="protocat_beta"/>
    <property type="match status" value="1"/>
</dbReference>
<proteinExistence type="inferred from homology"/>
<gene>
    <name evidence="6" type="primary">pcaH</name>
    <name evidence="6" type="ORF">EXE59_16280</name>
</gene>
<reference evidence="6 7" key="1">
    <citation type="submission" date="2019-04" db="EMBL/GenBank/DDBJ databases">
        <title>Three New Species of Nocardioides, Nocardioides euryhalodurans sp. nov., Nocardioides seonyuensis sp. nov. and Nocardioides eburneoflavus sp. nov. Isolated from Soil.</title>
        <authorList>
            <person name="Roh S.G."/>
            <person name="Lee C."/>
            <person name="Kim M.-K."/>
            <person name="Kim S.B."/>
        </authorList>
    </citation>
    <scope>NUCLEOTIDE SEQUENCE [LARGE SCALE GENOMIC DNA]</scope>
    <source>
        <strain evidence="6 7">MMS17-SY213</strain>
    </source>
</reference>
<evidence type="ECO:0000259" key="5">
    <source>
        <dbReference type="PROSITE" id="PS00083"/>
    </source>
</evidence>
<dbReference type="InterPro" id="IPR050770">
    <property type="entry name" value="Intradiol_RC_Dioxygenase"/>
</dbReference>
<protein>
    <submittedName>
        <fullName evidence="6">Protocatechuate 3,4-dioxygenase subunit beta</fullName>
        <ecNumber evidence="6">1.13.11.3</ecNumber>
    </submittedName>
</protein>
<feature type="compositionally biased region" description="Polar residues" evidence="4">
    <location>
        <begin position="14"/>
        <end position="32"/>
    </location>
</feature>
<dbReference type="InterPro" id="IPR024756">
    <property type="entry name" value="PCDO_beta_N"/>
</dbReference>
<sequence length="292" mass="32477">MPASFRPVERKASHSTGGLATVGPVTQTSEPLSSGPDSASASQSAIDAEMAAISTAYDASLRQGGRAETQPRLDYAPYRSSLLRHPTKDLHHADPEGVELFAPVFGHRDVGRLESDLTIQDGGEPVGERMVVTGRVLDGEGRPVRRQLVEIWQANSAGRYIHKRDQHPAPIDPHFTGVGRMLTDDEGRYRFTTIKPGPYPWRNHRNAWRPAHIHFSLFGTDFTQRLVTQMYFPGDPLFALDPIYQAIVDPAARARLVATYDHDVTQHEWATGYTWDIVLTGSRRTPMEEETA</sequence>
<dbReference type="InterPro" id="IPR000627">
    <property type="entry name" value="Intradiol_dOase_C"/>
</dbReference>
<dbReference type="Proteomes" id="UP000297496">
    <property type="component" value="Unassembled WGS sequence"/>
</dbReference>
<evidence type="ECO:0000256" key="3">
    <source>
        <dbReference type="ARBA" id="ARBA00023002"/>
    </source>
</evidence>
<dbReference type="Pfam" id="PF12391">
    <property type="entry name" value="PCDO_beta_N"/>
    <property type="match status" value="1"/>
</dbReference>
<organism evidence="6 7">
    <name type="scientific">Nocardioides eburneiflavus</name>
    <dbReference type="NCBI Taxonomy" id="2518372"/>
    <lineage>
        <taxon>Bacteria</taxon>
        <taxon>Bacillati</taxon>
        <taxon>Actinomycetota</taxon>
        <taxon>Actinomycetes</taxon>
        <taxon>Propionibacteriales</taxon>
        <taxon>Nocardioidaceae</taxon>
        <taxon>Nocardioides</taxon>
    </lineage>
</organism>
<feature type="region of interest" description="Disordered" evidence="4">
    <location>
        <begin position="1"/>
        <end position="44"/>
    </location>
</feature>
<feature type="domain" description="Intradiol ring-cleavage dioxygenases" evidence="5">
    <location>
        <begin position="132"/>
        <end position="160"/>
    </location>
</feature>
<evidence type="ECO:0000313" key="6">
    <source>
        <dbReference type="EMBL" id="TGN65342.1"/>
    </source>
</evidence>
<evidence type="ECO:0000256" key="4">
    <source>
        <dbReference type="SAM" id="MobiDB-lite"/>
    </source>
</evidence>
<dbReference type="EMBL" id="SRRO01000001">
    <property type="protein sequence ID" value="TGN65342.1"/>
    <property type="molecule type" value="Genomic_DNA"/>
</dbReference>
<dbReference type="GO" id="GO:0018578">
    <property type="term" value="F:protocatechuate 3,4-dioxygenase activity"/>
    <property type="evidence" value="ECO:0007669"/>
    <property type="project" value="UniProtKB-EC"/>
</dbReference>
<dbReference type="PANTHER" id="PTHR33711:SF10">
    <property type="entry name" value="INTRADIOL RING-CLEAVAGE DIOXYGENASES DOMAIN-CONTAINING PROTEIN"/>
    <property type="match status" value="1"/>
</dbReference>
<dbReference type="PANTHER" id="PTHR33711">
    <property type="entry name" value="DIOXYGENASE, PUTATIVE (AFU_ORTHOLOGUE AFUA_2G02910)-RELATED"/>
    <property type="match status" value="1"/>
</dbReference>
<dbReference type="InterPro" id="IPR015889">
    <property type="entry name" value="Intradiol_dOase_core"/>
</dbReference>
<dbReference type="SUPFAM" id="SSF49482">
    <property type="entry name" value="Aromatic compound dioxygenase"/>
    <property type="match status" value="1"/>
</dbReference>
<dbReference type="AlphaFoldDB" id="A0A4Z1C7B8"/>
<dbReference type="Pfam" id="PF00775">
    <property type="entry name" value="Dioxygenase_C"/>
    <property type="match status" value="1"/>
</dbReference>
<evidence type="ECO:0000256" key="2">
    <source>
        <dbReference type="ARBA" id="ARBA00022964"/>
    </source>
</evidence>
<dbReference type="Gene3D" id="2.60.130.10">
    <property type="entry name" value="Aromatic compound dioxygenase"/>
    <property type="match status" value="1"/>
</dbReference>
<keyword evidence="2 6" id="KW-0223">Dioxygenase</keyword>
<dbReference type="OrthoDB" id="9805815at2"/>
<evidence type="ECO:0000256" key="1">
    <source>
        <dbReference type="ARBA" id="ARBA00007825"/>
    </source>
</evidence>
<dbReference type="GO" id="GO:0008199">
    <property type="term" value="F:ferric iron binding"/>
    <property type="evidence" value="ECO:0007669"/>
    <property type="project" value="InterPro"/>
</dbReference>
<dbReference type="InterPro" id="IPR012785">
    <property type="entry name" value="Protocat_dOase_b"/>
</dbReference>
<keyword evidence="7" id="KW-1185">Reference proteome</keyword>
<evidence type="ECO:0000313" key="7">
    <source>
        <dbReference type="Proteomes" id="UP000297496"/>
    </source>
</evidence>
<accession>A0A4Z1C7B8</accession>
<feature type="compositionally biased region" description="Low complexity" evidence="4">
    <location>
        <begin position="33"/>
        <end position="44"/>
    </location>
</feature>
<dbReference type="PROSITE" id="PS00083">
    <property type="entry name" value="INTRADIOL_DIOXYGENAS"/>
    <property type="match status" value="1"/>
</dbReference>
<dbReference type="GO" id="GO:0019619">
    <property type="term" value="P:3,4-dihydroxybenzoate catabolic process"/>
    <property type="evidence" value="ECO:0007669"/>
    <property type="project" value="InterPro"/>
</dbReference>
<comment type="caution">
    <text evidence="6">The sequence shown here is derived from an EMBL/GenBank/DDBJ whole genome shotgun (WGS) entry which is preliminary data.</text>
</comment>
<dbReference type="EC" id="1.13.11.3" evidence="6"/>
<keyword evidence="3 6" id="KW-0560">Oxidoreductase</keyword>